<keyword evidence="3" id="KW-1185">Reference proteome</keyword>
<dbReference type="AlphaFoldDB" id="A0A433CX80"/>
<name>A0A433CX80_9FUNG</name>
<proteinExistence type="predicted"/>
<protein>
    <submittedName>
        <fullName evidence="2">Uncharacterized protein</fullName>
    </submittedName>
</protein>
<evidence type="ECO:0000256" key="1">
    <source>
        <dbReference type="SAM" id="MobiDB-lite"/>
    </source>
</evidence>
<evidence type="ECO:0000313" key="3">
    <source>
        <dbReference type="Proteomes" id="UP000268093"/>
    </source>
</evidence>
<gene>
    <name evidence="2" type="ORF">BC936DRAFT_137510</name>
</gene>
<organism evidence="2 3">
    <name type="scientific">Jimgerdemannia flammicorona</name>
    <dbReference type="NCBI Taxonomy" id="994334"/>
    <lineage>
        <taxon>Eukaryota</taxon>
        <taxon>Fungi</taxon>
        <taxon>Fungi incertae sedis</taxon>
        <taxon>Mucoromycota</taxon>
        <taxon>Mucoromycotina</taxon>
        <taxon>Endogonomycetes</taxon>
        <taxon>Endogonales</taxon>
        <taxon>Endogonaceae</taxon>
        <taxon>Jimgerdemannia</taxon>
    </lineage>
</organism>
<feature type="region of interest" description="Disordered" evidence="1">
    <location>
        <begin position="31"/>
        <end position="96"/>
    </location>
</feature>
<dbReference type="EMBL" id="RBNI01011518">
    <property type="protein sequence ID" value="RUP43178.1"/>
    <property type="molecule type" value="Genomic_DNA"/>
</dbReference>
<evidence type="ECO:0000313" key="2">
    <source>
        <dbReference type="EMBL" id="RUP43178.1"/>
    </source>
</evidence>
<accession>A0A433CX80</accession>
<comment type="caution">
    <text evidence="2">The sequence shown here is derived from an EMBL/GenBank/DDBJ whole genome shotgun (WGS) entry which is preliminary data.</text>
</comment>
<sequence length="123" mass="13435">MQMRPTSLNAFATYHTTNCPIAYIQTAMKRHSPPFSRNCSQHPFATPQAQPRPSVSRRRRPSSPQPPACPSLAPWTRAPSSQMPPRPAPNGLALRGLAPGIVSGLSEEARRRCVLVRGFGPPL</sequence>
<reference evidence="2 3" key="1">
    <citation type="journal article" date="2018" name="New Phytol.">
        <title>Phylogenomics of Endogonaceae and evolution of mycorrhizas within Mucoromycota.</title>
        <authorList>
            <person name="Chang Y."/>
            <person name="Desiro A."/>
            <person name="Na H."/>
            <person name="Sandor L."/>
            <person name="Lipzen A."/>
            <person name="Clum A."/>
            <person name="Barry K."/>
            <person name="Grigoriev I.V."/>
            <person name="Martin F.M."/>
            <person name="Stajich J.E."/>
            <person name="Smith M.E."/>
            <person name="Bonito G."/>
            <person name="Spatafora J.W."/>
        </authorList>
    </citation>
    <scope>NUCLEOTIDE SEQUENCE [LARGE SCALE GENOMIC DNA]</scope>
    <source>
        <strain evidence="2 3">GMNB39</strain>
    </source>
</reference>
<dbReference type="Proteomes" id="UP000268093">
    <property type="component" value="Unassembled WGS sequence"/>
</dbReference>